<dbReference type="InterPro" id="IPR023214">
    <property type="entry name" value="HAD_sf"/>
</dbReference>
<comment type="caution">
    <text evidence="1">The sequence shown here is derived from an EMBL/GenBank/DDBJ whole genome shotgun (WGS) entry which is preliminary data.</text>
</comment>
<keyword evidence="1" id="KW-0378">Hydrolase</keyword>
<dbReference type="Pfam" id="PF00702">
    <property type="entry name" value="Hydrolase"/>
    <property type="match status" value="1"/>
</dbReference>
<dbReference type="GO" id="GO:0016787">
    <property type="term" value="F:hydrolase activity"/>
    <property type="evidence" value="ECO:0007669"/>
    <property type="project" value="UniProtKB-KW"/>
</dbReference>
<keyword evidence="2" id="KW-1185">Reference proteome</keyword>
<evidence type="ECO:0000313" key="1">
    <source>
        <dbReference type="EMBL" id="TXC65907.1"/>
    </source>
</evidence>
<dbReference type="Gene3D" id="3.40.50.1000">
    <property type="entry name" value="HAD superfamily/HAD-like"/>
    <property type="match status" value="1"/>
</dbReference>
<dbReference type="Proteomes" id="UP000321832">
    <property type="component" value="Unassembled WGS sequence"/>
</dbReference>
<dbReference type="EMBL" id="VOPW01000001">
    <property type="protein sequence ID" value="TXC65907.1"/>
    <property type="molecule type" value="Genomic_DNA"/>
</dbReference>
<gene>
    <name evidence="1" type="ORF">FSC37_07730</name>
</gene>
<reference evidence="1 2" key="1">
    <citation type="submission" date="2019-08" db="EMBL/GenBank/DDBJ databases">
        <authorList>
            <person name="Khan S.A."/>
            <person name="Jeon C.O."/>
            <person name="Jeong S.E."/>
        </authorList>
    </citation>
    <scope>NUCLEOTIDE SEQUENCE [LARGE SCALE GENOMIC DNA]</scope>
    <source>
        <strain evidence="2">IMCC1728</strain>
    </source>
</reference>
<accession>A0A5C6TZ94</accession>
<dbReference type="InterPro" id="IPR036412">
    <property type="entry name" value="HAD-like_sf"/>
</dbReference>
<organism evidence="1 2">
    <name type="scientific">Piscinibacter aquaticus</name>
    <dbReference type="NCBI Taxonomy" id="392597"/>
    <lineage>
        <taxon>Bacteria</taxon>
        <taxon>Pseudomonadati</taxon>
        <taxon>Pseudomonadota</taxon>
        <taxon>Betaproteobacteria</taxon>
        <taxon>Burkholderiales</taxon>
        <taxon>Sphaerotilaceae</taxon>
        <taxon>Piscinibacter</taxon>
    </lineage>
</organism>
<dbReference type="SUPFAM" id="SSF56784">
    <property type="entry name" value="HAD-like"/>
    <property type="match status" value="1"/>
</dbReference>
<evidence type="ECO:0000313" key="2">
    <source>
        <dbReference type="Proteomes" id="UP000321832"/>
    </source>
</evidence>
<proteinExistence type="predicted"/>
<protein>
    <submittedName>
        <fullName evidence="1">HAD family hydrolase</fullName>
    </submittedName>
</protein>
<sequence>MVRPVIALDADGVLLDYHLAYAAAWERAFGSHPEERDPQAYWPMDRWKVPKLRLWRRSRFRSEFGELFWSTVPPLPGAIEACHRLRDAGYDLVCVSALEQRYEAARLHNLRALEFPIERVIATGHHEMARSPKADAVEAIGAEVFVDDYLPYFRGVASHIHTALVLRAPNGSPNIGPEMVLASSTHQDLPDFTAHWLSR</sequence>
<name>A0A5C6TZ94_9BURK</name>
<dbReference type="AlphaFoldDB" id="A0A5C6TZ94"/>